<name>A0A4C1SBA7_EUMVA</name>
<dbReference type="Proteomes" id="UP000299102">
    <property type="component" value="Unassembled WGS sequence"/>
</dbReference>
<proteinExistence type="predicted"/>
<sequence length="102" mass="11151">MINHLSWKSAQIKTASEVEAFRHRSISRIDTAPPAWTWSEFLHLAYRPSTSSIKILTATPFSIPTLVLISTPNAVPLLIATPTSTEVDHASGSVLGRDPDLD</sequence>
<gene>
    <name evidence="1" type="ORF">EVAR_191_1</name>
</gene>
<accession>A0A4C1SBA7</accession>
<evidence type="ECO:0000313" key="1">
    <source>
        <dbReference type="EMBL" id="GBO98666.1"/>
    </source>
</evidence>
<comment type="caution">
    <text evidence="1">The sequence shown here is derived from an EMBL/GenBank/DDBJ whole genome shotgun (WGS) entry which is preliminary data.</text>
</comment>
<dbReference type="AlphaFoldDB" id="A0A4C1SBA7"/>
<organism evidence="1 2">
    <name type="scientific">Eumeta variegata</name>
    <name type="common">Bagworm moth</name>
    <name type="synonym">Eumeta japonica</name>
    <dbReference type="NCBI Taxonomy" id="151549"/>
    <lineage>
        <taxon>Eukaryota</taxon>
        <taxon>Metazoa</taxon>
        <taxon>Ecdysozoa</taxon>
        <taxon>Arthropoda</taxon>
        <taxon>Hexapoda</taxon>
        <taxon>Insecta</taxon>
        <taxon>Pterygota</taxon>
        <taxon>Neoptera</taxon>
        <taxon>Endopterygota</taxon>
        <taxon>Lepidoptera</taxon>
        <taxon>Glossata</taxon>
        <taxon>Ditrysia</taxon>
        <taxon>Tineoidea</taxon>
        <taxon>Psychidae</taxon>
        <taxon>Oiketicinae</taxon>
        <taxon>Eumeta</taxon>
    </lineage>
</organism>
<evidence type="ECO:0000313" key="2">
    <source>
        <dbReference type="Proteomes" id="UP000299102"/>
    </source>
</evidence>
<protein>
    <submittedName>
        <fullName evidence="1">Uncharacterized protein</fullName>
    </submittedName>
</protein>
<dbReference type="EMBL" id="BGZK01000001">
    <property type="protein sequence ID" value="GBO98666.1"/>
    <property type="molecule type" value="Genomic_DNA"/>
</dbReference>
<keyword evidence="2" id="KW-1185">Reference proteome</keyword>
<reference evidence="1 2" key="1">
    <citation type="journal article" date="2019" name="Commun. Biol.">
        <title>The bagworm genome reveals a unique fibroin gene that provides high tensile strength.</title>
        <authorList>
            <person name="Kono N."/>
            <person name="Nakamura H."/>
            <person name="Ohtoshi R."/>
            <person name="Tomita M."/>
            <person name="Numata K."/>
            <person name="Arakawa K."/>
        </authorList>
    </citation>
    <scope>NUCLEOTIDE SEQUENCE [LARGE SCALE GENOMIC DNA]</scope>
</reference>